<evidence type="ECO:0000256" key="7">
    <source>
        <dbReference type="ARBA" id="ARBA00022692"/>
    </source>
</evidence>
<feature type="transmembrane region" description="Helical" evidence="16">
    <location>
        <begin position="449"/>
        <end position="469"/>
    </location>
</feature>
<evidence type="ECO:0000256" key="12">
    <source>
        <dbReference type="ARBA" id="ARBA00023136"/>
    </source>
</evidence>
<evidence type="ECO:0008006" key="22">
    <source>
        <dbReference type="Google" id="ProtNLM"/>
    </source>
</evidence>
<dbReference type="Proteomes" id="UP000324705">
    <property type="component" value="Chromosome 1B"/>
</dbReference>
<evidence type="ECO:0000256" key="6">
    <source>
        <dbReference type="ARBA" id="ARBA00022538"/>
    </source>
</evidence>
<dbReference type="GO" id="GO:0015297">
    <property type="term" value="F:antiporter activity"/>
    <property type="evidence" value="ECO:0007669"/>
    <property type="project" value="UniProtKB-KW"/>
</dbReference>
<organism evidence="20 21">
    <name type="scientific">Triticum turgidum subsp. durum</name>
    <name type="common">Durum wheat</name>
    <name type="synonym">Triticum durum</name>
    <dbReference type="NCBI Taxonomy" id="4567"/>
    <lineage>
        <taxon>Eukaryota</taxon>
        <taxon>Viridiplantae</taxon>
        <taxon>Streptophyta</taxon>
        <taxon>Embryophyta</taxon>
        <taxon>Tracheophyta</taxon>
        <taxon>Spermatophyta</taxon>
        <taxon>Magnoliopsida</taxon>
        <taxon>Liliopsida</taxon>
        <taxon>Poales</taxon>
        <taxon>Poaceae</taxon>
        <taxon>BOP clade</taxon>
        <taxon>Pooideae</taxon>
        <taxon>Triticodae</taxon>
        <taxon>Triticeae</taxon>
        <taxon>Triticinae</taxon>
        <taxon>Triticum</taxon>
    </lineage>
</organism>
<evidence type="ECO:0000256" key="10">
    <source>
        <dbReference type="ARBA" id="ARBA00022989"/>
    </source>
</evidence>
<protein>
    <recommendedName>
        <fullName evidence="22">Cation/H+ exchanger domain-containing protein</fullName>
    </recommendedName>
</protein>
<comment type="subcellular location">
    <subcellularLocation>
        <location evidence="3">Membrane</location>
        <topology evidence="3">Multi-pass membrane protein</topology>
    </subcellularLocation>
    <subcellularLocation>
        <location evidence="2">Plastid</location>
        <location evidence="2">Chloroplast envelope</location>
    </subcellularLocation>
</comment>
<dbReference type="InterPro" id="IPR057290">
    <property type="entry name" value="CHX17_C"/>
</dbReference>
<dbReference type="GO" id="GO:0006885">
    <property type="term" value="P:regulation of pH"/>
    <property type="evidence" value="ECO:0007669"/>
    <property type="project" value="TreeGrafter"/>
</dbReference>
<dbReference type="GO" id="GO:0009941">
    <property type="term" value="C:chloroplast envelope"/>
    <property type="evidence" value="ECO:0007669"/>
    <property type="project" value="UniProtKB-SubCell"/>
</dbReference>
<keyword evidence="7 16" id="KW-0812">Transmembrane</keyword>
<dbReference type="Gene3D" id="1.20.1530.20">
    <property type="match status" value="1"/>
</dbReference>
<dbReference type="GO" id="GO:0006813">
    <property type="term" value="P:potassium ion transport"/>
    <property type="evidence" value="ECO:0007669"/>
    <property type="project" value="UniProtKB-KW"/>
</dbReference>
<accession>A0A9R0QZN6</accession>
<dbReference type="EMBL" id="LT934112">
    <property type="protein sequence ID" value="VAH20248.1"/>
    <property type="molecule type" value="Genomic_DNA"/>
</dbReference>
<dbReference type="PANTHER" id="PTHR32468:SF90">
    <property type="entry name" value="OS05G0473401 PROTEIN"/>
    <property type="match status" value="1"/>
</dbReference>
<dbReference type="Gramene" id="TRITD1Bv1G168280.1">
    <property type="protein sequence ID" value="TRITD1Bv1G168280.1"/>
    <property type="gene ID" value="TRITD1Bv1G168280"/>
</dbReference>
<feature type="transmembrane region" description="Helical" evidence="16">
    <location>
        <begin position="229"/>
        <end position="248"/>
    </location>
</feature>
<feature type="domain" description="Cation/H+ exchanger transmembrane" evidence="17">
    <location>
        <begin position="148"/>
        <end position="521"/>
    </location>
</feature>
<feature type="transmembrane region" description="Helical" evidence="16">
    <location>
        <begin position="268"/>
        <end position="287"/>
    </location>
</feature>
<keyword evidence="9" id="KW-0630">Potassium</keyword>
<gene>
    <name evidence="20" type="ORF">TRITD_1Bv1G168280</name>
</gene>
<comment type="function">
    <text evidence="14">May operate as a cation/H(+) antiporter.</text>
</comment>
<name>A0A9R0QZN6_TRITD</name>
<feature type="transmembrane region" description="Helical" evidence="16">
    <location>
        <begin position="299"/>
        <end position="320"/>
    </location>
</feature>
<dbReference type="InterPro" id="IPR006153">
    <property type="entry name" value="Cation/H_exchanger_TM"/>
</dbReference>
<evidence type="ECO:0000256" key="3">
    <source>
        <dbReference type="ARBA" id="ARBA00004141"/>
    </source>
</evidence>
<keyword evidence="4" id="KW-0813">Transport</keyword>
<feature type="transmembrane region" description="Helical" evidence="16">
    <location>
        <begin position="369"/>
        <end position="389"/>
    </location>
</feature>
<keyword evidence="5" id="KW-0050">Antiport</keyword>
<keyword evidence="11" id="KW-0406">Ion transport</keyword>
<evidence type="ECO:0000313" key="20">
    <source>
        <dbReference type="EMBL" id="VAH20248.1"/>
    </source>
</evidence>
<dbReference type="OMA" id="MHNDVCY"/>
<comment type="similarity">
    <text evidence="13">Belongs to the monovalent cation:proton antiporter 2 (CPA2) transporter (TC 2.A.37) family. CHX (TC 2.A.37.4) subfamily.</text>
</comment>
<dbReference type="GO" id="GO:0012505">
    <property type="term" value="C:endomembrane system"/>
    <property type="evidence" value="ECO:0007669"/>
    <property type="project" value="TreeGrafter"/>
</dbReference>
<evidence type="ECO:0000256" key="5">
    <source>
        <dbReference type="ARBA" id="ARBA00022449"/>
    </source>
</evidence>
<dbReference type="Pfam" id="PF23259">
    <property type="entry name" value="CHX17_C"/>
    <property type="match status" value="1"/>
</dbReference>
<dbReference type="PANTHER" id="PTHR32468">
    <property type="entry name" value="CATION/H + ANTIPORTER"/>
    <property type="match status" value="1"/>
</dbReference>
<evidence type="ECO:0000313" key="21">
    <source>
        <dbReference type="Proteomes" id="UP000324705"/>
    </source>
</evidence>
<proteinExistence type="inferred from homology"/>
<feature type="transmembrane region" description="Helical" evidence="16">
    <location>
        <begin position="135"/>
        <end position="156"/>
    </location>
</feature>
<evidence type="ECO:0000256" key="11">
    <source>
        <dbReference type="ARBA" id="ARBA00023065"/>
    </source>
</evidence>
<feature type="transmembrane region" description="Helical" evidence="16">
    <location>
        <begin position="332"/>
        <end position="357"/>
    </location>
</feature>
<evidence type="ECO:0000256" key="13">
    <source>
        <dbReference type="ARBA" id="ARBA00038341"/>
    </source>
</evidence>
<feature type="transmembrane region" description="Helical" evidence="16">
    <location>
        <begin position="481"/>
        <end position="499"/>
    </location>
</feature>
<feature type="region of interest" description="Disordered" evidence="15">
    <location>
        <begin position="71"/>
        <end position="100"/>
    </location>
</feature>
<evidence type="ECO:0000259" key="18">
    <source>
        <dbReference type="Pfam" id="PF23256"/>
    </source>
</evidence>
<feature type="transmembrane region" description="Helical" evidence="16">
    <location>
        <begin position="168"/>
        <end position="185"/>
    </location>
</feature>
<keyword evidence="6" id="KW-0633">Potassium transport</keyword>
<dbReference type="Pfam" id="PF00999">
    <property type="entry name" value="Na_H_Exchanger"/>
    <property type="match status" value="1"/>
</dbReference>
<dbReference type="Pfam" id="PF23256">
    <property type="entry name" value="CHX17_2nd"/>
    <property type="match status" value="1"/>
</dbReference>
<feature type="domain" description="Cation/H(+) antiporter C-terminal" evidence="19">
    <location>
        <begin position="747"/>
        <end position="894"/>
    </location>
</feature>
<dbReference type="FunFam" id="1.20.1530.20:FF:000022">
    <property type="entry name" value="Cation/H(+) antiporter 24"/>
    <property type="match status" value="1"/>
</dbReference>
<evidence type="ECO:0000259" key="17">
    <source>
        <dbReference type="Pfam" id="PF00999"/>
    </source>
</evidence>
<keyword evidence="21" id="KW-1185">Reference proteome</keyword>
<sequence>MRFKFSIIAILGREIDPPRSNNPLSLQFLATRIQLNKLSSYIFSRLPCSETLLTCHCFLWYSPPPHIHHANRHGRNSLTRPRSSGKRNHGRPRHRQRRRAGGIDEMEKVDCYVVPQTTGTSRNIFQGGSPLSSSLPLLGVQLVLIVVVTRVLYLLCRPLKQPRVVTDIMAGIILGPSLLCRYEWFKQLVFPARGEPVLNTVATFGLMYVIFLIGVRMDPMQALRSGKKGVTIGLSGFLIALGLTASGFSGDALSKEEDHMSTRLTFQFALAATLSLTSFAVLSPILSELNLLNSDLGRIAMSASMTTDGIAWLIMVGYVLAEAYLVSPATSLWAFTSVAALVAFILLVVRPIALLVIERTPSGSPVDEAYVFFFLLIVLLVGLYSDIIGTNSFHGALMLGLAIPDGPPLGTALGEKIEAMVTGLILPLYYTMTGLSTDMWEIHWGRLQLILLLGWFGKLAGVLASSLCLDIPPLDAVSLSLFMNSKGIVEVITFSFFVTNKLIDKHMFSDLVFSSVMITAVSVPVASCLYDPARRYAVYKRRTVQHLKADADLRILACIHDESHVQGTLSLLEASHATPQTPVALCLLQLVEIAGRSAPVFIPHKLRRSASSRIGPTSSASAQSTDSDRIINAFLQYEQRHPEGAVSMQSFTTISPYSSMHDEVCRLAVDKRTSLILLHYHKRHMLAGGMRAAMGLRVVNRKVLEVAPCSVGVFVDRNAGSVGLSAFIMQDHPASSSSGGRLGFHAAVAALFFGGGDDREALAYVTRMARHPGSRAAVIRFLPTRGIKDDPADRRVDNKAIEEVKALAARSKYMNLQVQEELVGDMEKIVEVLRGLDKAGYDLVIVGMRHRWYPVMSANGLSDWSECPELGVIGDLLASSDFDTPYSVLIMKQQDQGGLNAAVPGAQDVWHGDDGAAAPTPERVMTTAVSSRYRQ</sequence>
<keyword evidence="12 16" id="KW-0472">Membrane</keyword>
<dbReference type="InterPro" id="IPR050794">
    <property type="entry name" value="CPA2_transporter"/>
</dbReference>
<feature type="domain" description="Cation/H(+) antiporter central" evidence="18">
    <location>
        <begin position="588"/>
        <end position="721"/>
    </location>
</feature>
<reference evidence="20 21" key="1">
    <citation type="submission" date="2017-09" db="EMBL/GenBank/DDBJ databases">
        <authorList>
            <consortium name="International Durum Wheat Genome Sequencing Consortium (IDWGSC)"/>
            <person name="Milanesi L."/>
        </authorList>
    </citation>
    <scope>NUCLEOTIDE SEQUENCE [LARGE SCALE GENOMIC DNA]</scope>
    <source>
        <strain evidence="21">cv. Svevo</strain>
    </source>
</reference>
<evidence type="ECO:0000256" key="9">
    <source>
        <dbReference type="ARBA" id="ARBA00022958"/>
    </source>
</evidence>
<evidence type="ECO:0000259" key="19">
    <source>
        <dbReference type="Pfam" id="PF23259"/>
    </source>
</evidence>
<dbReference type="InterPro" id="IPR038770">
    <property type="entry name" value="Na+/solute_symporter_sf"/>
</dbReference>
<feature type="transmembrane region" description="Helical" evidence="16">
    <location>
        <begin position="197"/>
        <end position="217"/>
    </location>
</feature>
<dbReference type="GO" id="GO:1902600">
    <property type="term" value="P:proton transmembrane transport"/>
    <property type="evidence" value="ECO:0007669"/>
    <property type="project" value="InterPro"/>
</dbReference>
<keyword evidence="8" id="KW-0809">Transit peptide</keyword>
<feature type="compositionally biased region" description="Basic residues" evidence="15">
    <location>
        <begin position="83"/>
        <end position="100"/>
    </location>
</feature>
<feature type="transmembrane region" description="Helical" evidence="16">
    <location>
        <begin position="511"/>
        <end position="530"/>
    </location>
</feature>
<evidence type="ECO:0000256" key="8">
    <source>
        <dbReference type="ARBA" id="ARBA00022946"/>
    </source>
</evidence>
<evidence type="ECO:0000256" key="1">
    <source>
        <dbReference type="ARBA" id="ARBA00003198"/>
    </source>
</evidence>
<evidence type="ECO:0000256" key="16">
    <source>
        <dbReference type="SAM" id="Phobius"/>
    </source>
</evidence>
<dbReference type="GO" id="GO:0016020">
    <property type="term" value="C:membrane"/>
    <property type="evidence" value="ECO:0007669"/>
    <property type="project" value="UniProtKB-SubCell"/>
</dbReference>
<comment type="function">
    <text evidence="1">May function as sodium-coupled metabolite transporter across the chloroplast envelope.</text>
</comment>
<dbReference type="InterPro" id="IPR057291">
    <property type="entry name" value="CHX17_2nd"/>
</dbReference>
<evidence type="ECO:0000256" key="14">
    <source>
        <dbReference type="ARBA" id="ARBA00054890"/>
    </source>
</evidence>
<keyword evidence="10 16" id="KW-1133">Transmembrane helix</keyword>
<evidence type="ECO:0000256" key="15">
    <source>
        <dbReference type="SAM" id="MobiDB-lite"/>
    </source>
</evidence>
<evidence type="ECO:0000256" key="4">
    <source>
        <dbReference type="ARBA" id="ARBA00022448"/>
    </source>
</evidence>
<evidence type="ECO:0000256" key="2">
    <source>
        <dbReference type="ARBA" id="ARBA00004119"/>
    </source>
</evidence>
<dbReference type="AlphaFoldDB" id="A0A9R0QZN6"/>